<accession>A0A1B7YF51</accession>
<feature type="region of interest" description="Disordered" evidence="1">
    <location>
        <begin position="212"/>
        <end position="232"/>
    </location>
</feature>
<dbReference type="Proteomes" id="UP000092177">
    <property type="component" value="Chromosome 4"/>
</dbReference>
<sequence>MSKGGRGASTLVPAAAAVTAISVDAMVTPARAHKQTPVFLDLHFLFTIFSSPRLLPPPPNAALAASSSRARNTPSKTGTWWGQHLPFSTIFPWNWQAWARGSGYVLLQGHERSNKANVWRRYAVDPVVPVPLIPTASAGFDPVISTKSVTSKSSASWQNGRLHRAQVVKSVSFALPGSTLPLAASSASSALVRITSYSPFPSPAESRPVASGLLRLGPSLPGPHGSSTPTGRLLHATHVRDSRGNPGYAWMPYAGCRMSLHSTRPSSSFCNAPPPPPGQSLSELFPVIDWAGLLCTPGLKLFNIIDDARRCHPYYRSVCHLHRIVCRPLFLGIPNLYASFHEVPSDTHAQTVRKSTLTMSIHVNLPWVHEPQGTRGTRPL</sequence>
<gene>
    <name evidence="2" type="ORF">CH63R_06216</name>
</gene>
<dbReference type="RefSeq" id="XP_018159041.1">
    <property type="nucleotide sequence ID" value="XM_018301191.1"/>
</dbReference>
<evidence type="ECO:0000256" key="1">
    <source>
        <dbReference type="SAM" id="MobiDB-lite"/>
    </source>
</evidence>
<keyword evidence="3" id="KW-1185">Reference proteome</keyword>
<name>A0A1B7YF51_COLHI</name>
<protein>
    <submittedName>
        <fullName evidence="2">Uncharacterized protein</fullName>
    </submittedName>
</protein>
<dbReference type="AlphaFoldDB" id="A0A1B7YF51"/>
<reference evidence="3" key="1">
    <citation type="journal article" date="2017" name="BMC Genomics">
        <title>Gapless genome assembly of Colletotrichum higginsianum reveals chromosome structure and association of transposable elements with secondary metabolite gene clusters.</title>
        <authorList>
            <person name="Dallery J.-F."/>
            <person name="Lapalu N."/>
            <person name="Zampounis A."/>
            <person name="Pigne S."/>
            <person name="Luyten I."/>
            <person name="Amselem J."/>
            <person name="Wittenberg A.H.J."/>
            <person name="Zhou S."/>
            <person name="de Queiroz M.V."/>
            <person name="Robin G.P."/>
            <person name="Auger A."/>
            <person name="Hainaut M."/>
            <person name="Henrissat B."/>
            <person name="Kim K.-T."/>
            <person name="Lee Y.-H."/>
            <person name="Lespinet O."/>
            <person name="Schwartz D.C."/>
            <person name="Thon M.R."/>
            <person name="O'Connell R.J."/>
        </authorList>
    </citation>
    <scope>NUCLEOTIDE SEQUENCE [LARGE SCALE GENOMIC DNA]</scope>
    <source>
        <strain evidence="3">IMI 349063</strain>
    </source>
</reference>
<evidence type="ECO:0000313" key="3">
    <source>
        <dbReference type="Proteomes" id="UP000092177"/>
    </source>
</evidence>
<organism evidence="2 3">
    <name type="scientific">Colletotrichum higginsianum (strain IMI 349063)</name>
    <name type="common">Crucifer anthracnose fungus</name>
    <dbReference type="NCBI Taxonomy" id="759273"/>
    <lineage>
        <taxon>Eukaryota</taxon>
        <taxon>Fungi</taxon>
        <taxon>Dikarya</taxon>
        <taxon>Ascomycota</taxon>
        <taxon>Pezizomycotina</taxon>
        <taxon>Sordariomycetes</taxon>
        <taxon>Hypocreomycetidae</taxon>
        <taxon>Glomerellales</taxon>
        <taxon>Glomerellaceae</taxon>
        <taxon>Colletotrichum</taxon>
        <taxon>Colletotrichum destructivum species complex</taxon>
    </lineage>
</organism>
<dbReference type="VEuPathDB" id="FungiDB:CH63R_06216"/>
<dbReference type="KEGG" id="chig:CH63R_06216"/>
<comment type="caution">
    <text evidence="2">The sequence shown here is derived from an EMBL/GenBank/DDBJ whole genome shotgun (WGS) entry which is preliminary data.</text>
</comment>
<evidence type="ECO:0000313" key="2">
    <source>
        <dbReference type="EMBL" id="OBR10524.1"/>
    </source>
</evidence>
<proteinExistence type="predicted"/>
<dbReference type="EMBL" id="LTAN01000004">
    <property type="protein sequence ID" value="OBR10524.1"/>
    <property type="molecule type" value="Genomic_DNA"/>
</dbReference>
<dbReference type="GeneID" id="28865298"/>